<dbReference type="InterPro" id="IPR010515">
    <property type="entry name" value="Collagenase_NC10/endostatin"/>
</dbReference>
<sequence length="222" mass="24031">MFQGRPGLNGAKGEKGDSGGGAGYGSSVRATDFRSVSVSNLTVVSVSPQLHLIALNSPQTGAMRGNSGADFLCFSQAQALGMKGTFRAFLSSKLQDIHSIVRRDDRENVPIVNLKDEVLFDNWNAVFHDGRMKDNVSIYSFNGKDVLRDDTWPEKMVWHGSTSGGQRHLDSYCESWRVSDRAVTGMATALQSGSLTQQTSSSCSSSYVVLCVENSDVGHAKR</sequence>
<dbReference type="FunFam" id="3.10.100.10:FF:000008">
    <property type="entry name" value="collagen alpha-1(XVIII) chain isoform X1"/>
    <property type="match status" value="1"/>
</dbReference>
<dbReference type="OMA" id="YESHTRI"/>
<keyword evidence="4" id="KW-1185">Reference proteome</keyword>
<evidence type="ECO:0000313" key="3">
    <source>
        <dbReference type="Ensembl" id="ENSKMAP00000027400.1"/>
    </source>
</evidence>
<evidence type="ECO:0000259" key="2">
    <source>
        <dbReference type="Pfam" id="PF06482"/>
    </source>
</evidence>
<dbReference type="STRING" id="37003.ENSKMAP00000027400"/>
<evidence type="ECO:0000256" key="1">
    <source>
        <dbReference type="SAM" id="MobiDB-lite"/>
    </source>
</evidence>
<dbReference type="Ensembl" id="ENSKMAT00000027744.1">
    <property type="protein sequence ID" value="ENSKMAP00000027400.1"/>
    <property type="gene ID" value="ENSKMAG00000020313.1"/>
</dbReference>
<dbReference type="Pfam" id="PF06482">
    <property type="entry name" value="Endostatin"/>
    <property type="match status" value="1"/>
</dbReference>
<evidence type="ECO:0000313" key="4">
    <source>
        <dbReference type="Proteomes" id="UP000264800"/>
    </source>
</evidence>
<dbReference type="GeneTree" id="ENSGT00940000165423"/>
<dbReference type="Gene3D" id="3.10.100.10">
    <property type="entry name" value="Mannose-Binding Protein A, subunit A"/>
    <property type="match status" value="1"/>
</dbReference>
<accession>A0A3Q3BD21</accession>
<organism evidence="3 4">
    <name type="scientific">Kryptolebias marmoratus</name>
    <name type="common">Mangrove killifish</name>
    <name type="synonym">Rivulus marmoratus</name>
    <dbReference type="NCBI Taxonomy" id="37003"/>
    <lineage>
        <taxon>Eukaryota</taxon>
        <taxon>Metazoa</taxon>
        <taxon>Chordata</taxon>
        <taxon>Craniata</taxon>
        <taxon>Vertebrata</taxon>
        <taxon>Euteleostomi</taxon>
        <taxon>Actinopterygii</taxon>
        <taxon>Neopterygii</taxon>
        <taxon>Teleostei</taxon>
        <taxon>Neoteleostei</taxon>
        <taxon>Acanthomorphata</taxon>
        <taxon>Ovalentaria</taxon>
        <taxon>Atherinomorphae</taxon>
        <taxon>Cyprinodontiformes</taxon>
        <taxon>Rivulidae</taxon>
        <taxon>Kryptolebias</taxon>
    </lineage>
</organism>
<feature type="domain" description="Collagenase NC10/endostatin" evidence="2">
    <location>
        <begin position="50"/>
        <end position="216"/>
    </location>
</feature>
<dbReference type="SUPFAM" id="SSF56436">
    <property type="entry name" value="C-type lectin-like"/>
    <property type="match status" value="1"/>
</dbReference>
<protein>
    <recommendedName>
        <fullName evidence="2">Collagenase NC10/endostatin domain-containing protein</fullName>
    </recommendedName>
</protein>
<reference evidence="3" key="1">
    <citation type="submission" date="2025-08" db="UniProtKB">
        <authorList>
            <consortium name="Ensembl"/>
        </authorList>
    </citation>
    <scope>IDENTIFICATION</scope>
</reference>
<dbReference type="InterPro" id="IPR016186">
    <property type="entry name" value="C-type_lectin-like/link_sf"/>
</dbReference>
<dbReference type="Proteomes" id="UP000264800">
    <property type="component" value="Unplaced"/>
</dbReference>
<proteinExistence type="predicted"/>
<name>A0A3Q3BD21_KRYMA</name>
<feature type="region of interest" description="Disordered" evidence="1">
    <location>
        <begin position="1"/>
        <end position="24"/>
    </location>
</feature>
<dbReference type="AlphaFoldDB" id="A0A3Q3BD21"/>
<reference evidence="3" key="2">
    <citation type="submission" date="2025-09" db="UniProtKB">
        <authorList>
            <consortium name="Ensembl"/>
        </authorList>
    </citation>
    <scope>IDENTIFICATION</scope>
</reference>
<dbReference type="InterPro" id="IPR016187">
    <property type="entry name" value="CTDL_fold"/>
</dbReference>